<evidence type="ECO:0000313" key="2">
    <source>
        <dbReference type="Proteomes" id="UP000076512"/>
    </source>
</evidence>
<dbReference type="EMBL" id="LWGR01000004">
    <property type="protein sequence ID" value="KZM74972.1"/>
    <property type="molecule type" value="Genomic_DNA"/>
</dbReference>
<accession>A0A164P0Z6</accession>
<dbReference type="OrthoDB" id="4564538at2"/>
<dbReference type="RefSeq" id="WP_067586960.1">
    <property type="nucleotide sequence ID" value="NZ_JABMCZ010000005.1"/>
</dbReference>
<proteinExistence type="predicted"/>
<evidence type="ECO:0000313" key="1">
    <source>
        <dbReference type="EMBL" id="KZM74972.1"/>
    </source>
</evidence>
<name>A0A164P0Z6_9NOCA</name>
<dbReference type="AlphaFoldDB" id="A0A164P0Z6"/>
<comment type="caution">
    <text evidence="1">The sequence shown here is derived from an EMBL/GenBank/DDBJ whole genome shotgun (WGS) entry which is preliminary data.</text>
</comment>
<protein>
    <recommendedName>
        <fullName evidence="3">ESX-1 secretion-associated protein</fullName>
    </recommendedName>
</protein>
<organism evidence="1 2">
    <name type="scientific">Nocardia terpenica</name>
    <dbReference type="NCBI Taxonomy" id="455432"/>
    <lineage>
        <taxon>Bacteria</taxon>
        <taxon>Bacillati</taxon>
        <taxon>Actinomycetota</taxon>
        <taxon>Actinomycetes</taxon>
        <taxon>Mycobacteriales</taxon>
        <taxon>Nocardiaceae</taxon>
        <taxon>Nocardia</taxon>
    </lineage>
</organism>
<reference evidence="1 2" key="1">
    <citation type="submission" date="2016-04" db="EMBL/GenBank/DDBJ databases">
        <authorList>
            <person name="Evans L.H."/>
            <person name="Alamgir A."/>
            <person name="Owens N."/>
            <person name="Weber N.D."/>
            <person name="Virtaneva K."/>
            <person name="Barbian K."/>
            <person name="Babar A."/>
            <person name="Rosenke K."/>
        </authorList>
    </citation>
    <scope>NUCLEOTIDE SEQUENCE [LARGE SCALE GENOMIC DNA]</scope>
    <source>
        <strain evidence="1 2">IFM 0406</strain>
    </source>
</reference>
<sequence>MPEDPIELEGKRGQLLAQLSELRRAVAELSDGYAALPESGLIIDTVGAGALTTPGYCVAGAREVLEEVLIELDAASDAMQRAAQYTARLRGVVFD</sequence>
<gene>
    <name evidence="1" type="ORF">AWN90_23480</name>
</gene>
<dbReference type="Proteomes" id="UP000076512">
    <property type="component" value="Unassembled WGS sequence"/>
</dbReference>
<keyword evidence="2" id="KW-1185">Reference proteome</keyword>
<evidence type="ECO:0008006" key="3">
    <source>
        <dbReference type="Google" id="ProtNLM"/>
    </source>
</evidence>